<sequence length="446" mass="49015">MSVKRLLCISGEGNAHARACHGELPGWDVCVVENIAAARKVLSQQHYGVGLLLDRSDGSGDAELERFLRQHHHTRWIGVFDAPRIDQPALRELIAAHLFDFHTRPVDMLRLQHSLGHAHGMATLAKATPPHRRQASERASHIDGASRAIVRLRAHIDKIAAVDAPVLISGESGSGKELAAQEIHLRSQRANGPFIAINCAAVAPALIHSELFGHERGAFTGATRDKQGLLEAASGGSIFLDEIGDLPLDLQASLLRFLQERVIYRVGGTRTIAVDARVIAATHVNLPQAVAEGRFREDLYYRLSVFPIRVPPLRERKEDLPLLTDLIFNKYAAERSPQLKGVSREALQAMARYDWPGNVRELINRVRRAMVLAEQRLIMPEDLDLPSAGPICPVREGLGNSRLSAERIAIGESLARSGNNISQAARDLGVSRMTLYRLMAKHAISS</sequence>
<gene>
    <name evidence="6" type="ORF">LO55_992</name>
</gene>
<keyword evidence="5" id="KW-0804">Transcription</keyword>
<organism evidence="6 7">
    <name type="scientific">Massilia timonae</name>
    <dbReference type="NCBI Taxonomy" id="47229"/>
    <lineage>
        <taxon>Bacteria</taxon>
        <taxon>Pseudomonadati</taxon>
        <taxon>Pseudomonadota</taxon>
        <taxon>Betaproteobacteria</taxon>
        <taxon>Burkholderiales</taxon>
        <taxon>Oxalobacteraceae</taxon>
        <taxon>Telluria group</taxon>
        <taxon>Massilia</taxon>
    </lineage>
</organism>
<dbReference type="InterPro" id="IPR025944">
    <property type="entry name" value="Sigma_54_int_dom_CS"/>
</dbReference>
<keyword evidence="3" id="KW-0805">Transcription regulation</keyword>
<evidence type="ECO:0000256" key="1">
    <source>
        <dbReference type="ARBA" id="ARBA00022741"/>
    </source>
</evidence>
<dbReference type="InterPro" id="IPR025943">
    <property type="entry name" value="Sigma_54_int_dom_ATP-bd_2"/>
</dbReference>
<dbReference type="Gene3D" id="1.10.8.60">
    <property type="match status" value="1"/>
</dbReference>
<name>A0A1S2NFS3_9BURK</name>
<comment type="caution">
    <text evidence="6">The sequence shown here is derived from an EMBL/GenBank/DDBJ whole genome shotgun (WGS) entry which is preliminary data.</text>
</comment>
<dbReference type="GO" id="GO:0005524">
    <property type="term" value="F:ATP binding"/>
    <property type="evidence" value="ECO:0007669"/>
    <property type="project" value="UniProtKB-KW"/>
</dbReference>
<dbReference type="RefSeq" id="WP_005663273.1">
    <property type="nucleotide sequence ID" value="NZ_DKJM01000034.1"/>
</dbReference>
<dbReference type="PROSITE" id="PS00688">
    <property type="entry name" value="SIGMA54_INTERACT_3"/>
    <property type="match status" value="1"/>
</dbReference>
<dbReference type="PANTHER" id="PTHR32071">
    <property type="entry name" value="TRANSCRIPTIONAL REGULATORY PROTEIN"/>
    <property type="match status" value="1"/>
</dbReference>
<dbReference type="AlphaFoldDB" id="A0A1S2NFS3"/>
<dbReference type="Pfam" id="PF20161">
    <property type="entry name" value="VpsR"/>
    <property type="match status" value="1"/>
</dbReference>
<keyword evidence="4" id="KW-0238">DNA-binding</keyword>
<dbReference type="InterPro" id="IPR002078">
    <property type="entry name" value="Sigma_54_int"/>
</dbReference>
<evidence type="ECO:0000256" key="2">
    <source>
        <dbReference type="ARBA" id="ARBA00022840"/>
    </source>
</evidence>
<keyword evidence="1" id="KW-0547">Nucleotide-binding</keyword>
<dbReference type="InterPro" id="IPR009057">
    <property type="entry name" value="Homeodomain-like_sf"/>
</dbReference>
<dbReference type="FunFam" id="3.40.50.300:FF:000006">
    <property type="entry name" value="DNA-binding transcriptional regulator NtrC"/>
    <property type="match status" value="1"/>
</dbReference>
<dbReference type="SUPFAM" id="SSF52172">
    <property type="entry name" value="CheY-like"/>
    <property type="match status" value="1"/>
</dbReference>
<dbReference type="InterPro" id="IPR027417">
    <property type="entry name" value="P-loop_NTPase"/>
</dbReference>
<dbReference type="InterPro" id="IPR003593">
    <property type="entry name" value="AAA+_ATPase"/>
</dbReference>
<dbReference type="Gene3D" id="1.10.10.60">
    <property type="entry name" value="Homeodomain-like"/>
    <property type="match status" value="1"/>
</dbReference>
<dbReference type="SUPFAM" id="SSF52540">
    <property type="entry name" value="P-loop containing nucleoside triphosphate hydrolases"/>
    <property type="match status" value="1"/>
</dbReference>
<reference evidence="6 7" key="1">
    <citation type="submission" date="2014-10" db="EMBL/GenBank/DDBJ databases">
        <authorList>
            <person name="Seo M.-J."/>
            <person name="Seok Y.J."/>
            <person name="Cha I.-T."/>
        </authorList>
    </citation>
    <scope>NUCLEOTIDE SEQUENCE [LARGE SCALE GENOMIC DNA]</scope>
    <source>
        <strain evidence="6 7">NEU</strain>
    </source>
</reference>
<dbReference type="EMBL" id="JRYB01000001">
    <property type="protein sequence ID" value="OIJ43799.1"/>
    <property type="molecule type" value="Genomic_DNA"/>
</dbReference>
<proteinExistence type="predicted"/>
<dbReference type="CDD" id="cd00009">
    <property type="entry name" value="AAA"/>
    <property type="match status" value="1"/>
</dbReference>
<dbReference type="PANTHER" id="PTHR32071:SF120">
    <property type="entry name" value="TRANSCRIPTIONAL REGULATOR-RELATED"/>
    <property type="match status" value="1"/>
</dbReference>
<dbReference type="Gene3D" id="3.40.50.300">
    <property type="entry name" value="P-loop containing nucleotide triphosphate hydrolases"/>
    <property type="match status" value="1"/>
</dbReference>
<dbReference type="InterPro" id="IPR045343">
    <property type="entry name" value="VpsR"/>
</dbReference>
<dbReference type="PROSITE" id="PS50045">
    <property type="entry name" value="SIGMA54_INTERACT_4"/>
    <property type="match status" value="1"/>
</dbReference>
<dbReference type="PROSITE" id="PS00676">
    <property type="entry name" value="SIGMA54_INTERACT_2"/>
    <property type="match status" value="1"/>
</dbReference>
<dbReference type="PRINTS" id="PR01590">
    <property type="entry name" value="HTHFIS"/>
</dbReference>
<dbReference type="Pfam" id="PF25601">
    <property type="entry name" value="AAA_lid_14"/>
    <property type="match status" value="1"/>
</dbReference>
<dbReference type="SUPFAM" id="SSF46689">
    <property type="entry name" value="Homeodomain-like"/>
    <property type="match status" value="1"/>
</dbReference>
<dbReference type="InterPro" id="IPR011006">
    <property type="entry name" value="CheY-like_superfamily"/>
</dbReference>
<dbReference type="Pfam" id="PF02954">
    <property type="entry name" value="HTH_8"/>
    <property type="match status" value="1"/>
</dbReference>
<accession>A0A1S2NFS3</accession>
<keyword evidence="2" id="KW-0067">ATP-binding</keyword>
<dbReference type="InterPro" id="IPR058031">
    <property type="entry name" value="AAA_lid_NorR"/>
</dbReference>
<evidence type="ECO:0000256" key="4">
    <source>
        <dbReference type="ARBA" id="ARBA00023125"/>
    </source>
</evidence>
<evidence type="ECO:0000313" key="6">
    <source>
        <dbReference type="EMBL" id="OIJ43799.1"/>
    </source>
</evidence>
<dbReference type="Proteomes" id="UP000180246">
    <property type="component" value="Unassembled WGS sequence"/>
</dbReference>
<dbReference type="InterPro" id="IPR002197">
    <property type="entry name" value="HTH_Fis"/>
</dbReference>
<evidence type="ECO:0000256" key="5">
    <source>
        <dbReference type="ARBA" id="ARBA00023163"/>
    </source>
</evidence>
<evidence type="ECO:0000256" key="3">
    <source>
        <dbReference type="ARBA" id="ARBA00023015"/>
    </source>
</evidence>
<evidence type="ECO:0000313" key="7">
    <source>
        <dbReference type="Proteomes" id="UP000180246"/>
    </source>
</evidence>
<dbReference type="SMART" id="SM00382">
    <property type="entry name" value="AAA"/>
    <property type="match status" value="1"/>
</dbReference>
<dbReference type="Pfam" id="PF00158">
    <property type="entry name" value="Sigma54_activat"/>
    <property type="match status" value="1"/>
</dbReference>
<dbReference type="GO" id="GO:0043565">
    <property type="term" value="F:sequence-specific DNA binding"/>
    <property type="evidence" value="ECO:0007669"/>
    <property type="project" value="InterPro"/>
</dbReference>
<dbReference type="GO" id="GO:0006355">
    <property type="term" value="P:regulation of DNA-templated transcription"/>
    <property type="evidence" value="ECO:0007669"/>
    <property type="project" value="InterPro"/>
</dbReference>
<protein>
    <submittedName>
        <fullName evidence="6">AAA domain family protein</fullName>
    </submittedName>
</protein>